<accession>A0A6M3JLB6</accession>
<sequence>MSKKKKPGFIQLHWSVYDSKEWRSLQWYSKIAYLRIKRKYNPNKGEKITVSYREMADEMSQPTFGKAIKELLRVGFIEITQRGGLYRRRNYYILSYRWKTLGASPLPELSTDW</sequence>
<evidence type="ECO:0000313" key="2">
    <source>
        <dbReference type="EMBL" id="QJA96202.1"/>
    </source>
</evidence>
<reference evidence="1" key="1">
    <citation type="submission" date="2020-03" db="EMBL/GenBank/DDBJ databases">
        <title>The deep terrestrial virosphere.</title>
        <authorList>
            <person name="Holmfeldt K."/>
            <person name="Nilsson E."/>
            <person name="Simone D."/>
            <person name="Lopez-Fernandez M."/>
            <person name="Wu X."/>
            <person name="de Brujin I."/>
            <person name="Lundin D."/>
            <person name="Andersson A."/>
            <person name="Bertilsson S."/>
            <person name="Dopson M."/>
        </authorList>
    </citation>
    <scope>NUCLEOTIDE SEQUENCE</scope>
    <source>
        <strain evidence="1">MM415A03636</strain>
        <strain evidence="2">MM415B04899</strain>
    </source>
</reference>
<protein>
    <submittedName>
        <fullName evidence="1">Uncharacterized protein</fullName>
    </submittedName>
</protein>
<dbReference type="EMBL" id="MT143379">
    <property type="protein sequence ID" value="QJA96202.1"/>
    <property type="molecule type" value="Genomic_DNA"/>
</dbReference>
<gene>
    <name evidence="1" type="ORF">MM415A03636_0008</name>
    <name evidence="2" type="ORF">MM415B04899_0006</name>
</gene>
<name>A0A6M3JLB6_9ZZZZ</name>
<organism evidence="1">
    <name type="scientific">viral metagenome</name>
    <dbReference type="NCBI Taxonomy" id="1070528"/>
    <lineage>
        <taxon>unclassified sequences</taxon>
        <taxon>metagenomes</taxon>
        <taxon>organismal metagenomes</taxon>
    </lineage>
</organism>
<proteinExistence type="predicted"/>
<dbReference type="EMBL" id="MT141807">
    <property type="protein sequence ID" value="QJA70616.1"/>
    <property type="molecule type" value="Genomic_DNA"/>
</dbReference>
<evidence type="ECO:0000313" key="1">
    <source>
        <dbReference type="EMBL" id="QJA70616.1"/>
    </source>
</evidence>
<dbReference type="AlphaFoldDB" id="A0A6M3JLB6"/>